<dbReference type="OrthoDB" id="9816564at2"/>
<evidence type="ECO:0000259" key="3">
    <source>
        <dbReference type="Pfam" id="PF13439"/>
    </source>
</evidence>
<dbReference type="AlphaFoldDB" id="A0A1B8RS59"/>
<proteinExistence type="predicted"/>
<dbReference type="Pfam" id="PF13439">
    <property type="entry name" value="Glyco_transf_4"/>
    <property type="match status" value="1"/>
</dbReference>
<organism evidence="4 5">
    <name type="scientific">Clostridium paraputrificum</name>
    <dbReference type="NCBI Taxonomy" id="29363"/>
    <lineage>
        <taxon>Bacteria</taxon>
        <taxon>Bacillati</taxon>
        <taxon>Bacillota</taxon>
        <taxon>Clostridia</taxon>
        <taxon>Eubacteriales</taxon>
        <taxon>Clostridiaceae</taxon>
        <taxon>Clostridium</taxon>
    </lineage>
</organism>
<evidence type="ECO:0000256" key="1">
    <source>
        <dbReference type="ARBA" id="ARBA00022676"/>
    </source>
</evidence>
<dbReference type="RefSeq" id="WP_065254404.1">
    <property type="nucleotide sequence ID" value="NZ_MAPZ01000011.1"/>
</dbReference>
<dbReference type="PANTHER" id="PTHR12526">
    <property type="entry name" value="GLYCOSYLTRANSFERASE"/>
    <property type="match status" value="1"/>
</dbReference>
<dbReference type="PANTHER" id="PTHR12526:SF629">
    <property type="entry name" value="TEICHURONIC ACID BIOSYNTHESIS GLYCOSYLTRANSFERASE TUAH-RELATED"/>
    <property type="match status" value="1"/>
</dbReference>
<dbReference type="GO" id="GO:0016757">
    <property type="term" value="F:glycosyltransferase activity"/>
    <property type="evidence" value="ECO:0007669"/>
    <property type="project" value="UniProtKB-KW"/>
</dbReference>
<dbReference type="SUPFAM" id="SSF53756">
    <property type="entry name" value="UDP-Glycosyltransferase/glycogen phosphorylase"/>
    <property type="match status" value="1"/>
</dbReference>
<accession>A0A1B8RS59</accession>
<dbReference type="Proteomes" id="UP000092714">
    <property type="component" value="Unassembled WGS sequence"/>
</dbReference>
<sequence>MRIVYVVSAMFPYGWAYATRARNLAKMITECGHEVTVICSYLSDGMQWDKNGISSFGNVNIITTTSLYASERTLKDKLFVSKKLKPTLKEYLENNTVDCIICSQSEANFETVYKISQQNGIPLILEVCEWYSHKNWKLGYFDIRYWRFKYIWKYQIIKVKKAICISRLLQKHFSKYGVDTIRIPTVIDTDRSLYKVNPQSNKTPRLIFIGGITGGKDEIATLISCVCNKNKKIEVFIYGPDEKDVYGLVEKNDIKTEKFKERIHIMGHIDQRKLEDKLIECDYGILIRPQRRSSNAGFPTKLGEYFSAGLPVIANDTGDIGLYVKDNENGFVMGDNSKEEIDQVLERISIVSQEKYAEMSRKAREEAEKSFKYSAYCDSIDELIRK</sequence>
<keyword evidence="2" id="KW-0808">Transferase</keyword>
<protein>
    <recommendedName>
        <fullName evidence="3">Glycosyltransferase subfamily 4-like N-terminal domain-containing protein</fullName>
    </recommendedName>
</protein>
<keyword evidence="1" id="KW-0328">Glycosyltransferase</keyword>
<comment type="caution">
    <text evidence="4">The sequence shown here is derived from an EMBL/GenBank/DDBJ whole genome shotgun (WGS) entry which is preliminary data.</text>
</comment>
<dbReference type="InterPro" id="IPR028098">
    <property type="entry name" value="Glyco_trans_4-like_N"/>
</dbReference>
<dbReference type="Gene3D" id="3.40.50.2000">
    <property type="entry name" value="Glycogen Phosphorylase B"/>
    <property type="match status" value="2"/>
</dbReference>
<reference evidence="4 5" key="1">
    <citation type="submission" date="2016-06" db="EMBL/GenBank/DDBJ databases">
        <authorList>
            <person name="Kjaerup R.B."/>
            <person name="Dalgaard T.S."/>
            <person name="Juul-Madsen H.R."/>
        </authorList>
    </citation>
    <scope>NUCLEOTIDE SEQUENCE [LARGE SCALE GENOMIC DNA]</scope>
    <source>
        <strain evidence="4 5">373-A1</strain>
    </source>
</reference>
<name>A0A1B8RS59_9CLOT</name>
<evidence type="ECO:0000256" key="2">
    <source>
        <dbReference type="ARBA" id="ARBA00022679"/>
    </source>
</evidence>
<gene>
    <name evidence="4" type="ORF">CP373A1_04555</name>
</gene>
<keyword evidence="5" id="KW-1185">Reference proteome</keyword>
<dbReference type="Pfam" id="PF13692">
    <property type="entry name" value="Glyco_trans_1_4"/>
    <property type="match status" value="1"/>
</dbReference>
<evidence type="ECO:0000313" key="4">
    <source>
        <dbReference type="EMBL" id="OBY11668.1"/>
    </source>
</evidence>
<dbReference type="EMBL" id="MAPZ01000011">
    <property type="protein sequence ID" value="OBY11668.1"/>
    <property type="molecule type" value="Genomic_DNA"/>
</dbReference>
<dbReference type="CDD" id="cd03801">
    <property type="entry name" value="GT4_PimA-like"/>
    <property type="match status" value="1"/>
</dbReference>
<evidence type="ECO:0000313" key="5">
    <source>
        <dbReference type="Proteomes" id="UP000092714"/>
    </source>
</evidence>
<feature type="domain" description="Glycosyltransferase subfamily 4-like N-terminal" evidence="3">
    <location>
        <begin position="19"/>
        <end position="191"/>
    </location>
</feature>